<dbReference type="InterPro" id="IPR036380">
    <property type="entry name" value="Isochorismatase-like_sf"/>
</dbReference>
<dbReference type="InterPro" id="IPR000868">
    <property type="entry name" value="Isochorismatase-like_dom"/>
</dbReference>
<gene>
    <name evidence="3" type="ORF">ITI46_09065</name>
</gene>
<evidence type="ECO:0000259" key="2">
    <source>
        <dbReference type="Pfam" id="PF00857"/>
    </source>
</evidence>
<keyword evidence="4" id="KW-1185">Reference proteome</keyword>
<dbReference type="Proteomes" id="UP001519064">
    <property type="component" value="Unassembled WGS sequence"/>
</dbReference>
<sequence length="208" mass="22900">MNTAVLVIDMQNGFCHPNGSLPRHVMALPGTAQVIDTIRGLLEAARAEDLPIIYTRHVWRAGLVDCPQYLARDFPAGEQPLVRGTWDAQIVDELEPHEHDVVIDKNRFDAFLHTDLAVVLRSLEADQLLVTGVMTNVCVESTVRTGSQLDYTMLVATDCTAGPEGQKEPSLTAMERFFAYQVAPWRNCFETVGGAPRSPGRYPVGALP</sequence>
<dbReference type="EMBL" id="JADKMA010000033">
    <property type="protein sequence ID" value="MBO8191829.1"/>
    <property type="molecule type" value="Genomic_DNA"/>
</dbReference>
<dbReference type="Gene3D" id="3.40.50.850">
    <property type="entry name" value="Isochorismatase-like"/>
    <property type="match status" value="1"/>
</dbReference>
<keyword evidence="1 3" id="KW-0378">Hydrolase</keyword>
<proteinExistence type="predicted"/>
<dbReference type="SUPFAM" id="SSF52499">
    <property type="entry name" value="Isochorismatase-like hydrolases"/>
    <property type="match status" value="1"/>
</dbReference>
<dbReference type="CDD" id="cd00431">
    <property type="entry name" value="cysteine_hydrolases"/>
    <property type="match status" value="1"/>
</dbReference>
<dbReference type="PANTHER" id="PTHR43540:SF6">
    <property type="entry name" value="ISOCHORISMATASE-LIKE DOMAIN-CONTAINING PROTEIN"/>
    <property type="match status" value="1"/>
</dbReference>
<feature type="domain" description="Isochorismatase-like" evidence="2">
    <location>
        <begin position="3"/>
        <end position="179"/>
    </location>
</feature>
<accession>A0ABS3X926</accession>
<dbReference type="Pfam" id="PF00857">
    <property type="entry name" value="Isochorismatase"/>
    <property type="match status" value="1"/>
</dbReference>
<dbReference type="RefSeq" id="WP_209238926.1">
    <property type="nucleotide sequence ID" value="NZ_JADKMA010000033.1"/>
</dbReference>
<dbReference type="GO" id="GO:0016787">
    <property type="term" value="F:hydrolase activity"/>
    <property type="evidence" value="ECO:0007669"/>
    <property type="project" value="UniProtKB-KW"/>
</dbReference>
<comment type="caution">
    <text evidence="3">The sequence shown here is derived from an EMBL/GenBank/DDBJ whole genome shotgun (WGS) entry which is preliminary data.</text>
</comment>
<evidence type="ECO:0000313" key="4">
    <source>
        <dbReference type="Proteomes" id="UP001519064"/>
    </source>
</evidence>
<organism evidence="3 4">
    <name type="scientific">Streptomyces oryzae</name>
    <dbReference type="NCBI Taxonomy" id="1434886"/>
    <lineage>
        <taxon>Bacteria</taxon>
        <taxon>Bacillati</taxon>
        <taxon>Actinomycetota</taxon>
        <taxon>Actinomycetes</taxon>
        <taxon>Kitasatosporales</taxon>
        <taxon>Streptomycetaceae</taxon>
        <taxon>Streptomyces</taxon>
    </lineage>
</organism>
<name>A0ABS3X926_9ACTN</name>
<protein>
    <submittedName>
        <fullName evidence="3">Cysteine hydrolase</fullName>
    </submittedName>
</protein>
<dbReference type="InterPro" id="IPR050272">
    <property type="entry name" value="Isochorismatase-like_hydrls"/>
</dbReference>
<evidence type="ECO:0000256" key="1">
    <source>
        <dbReference type="ARBA" id="ARBA00022801"/>
    </source>
</evidence>
<reference evidence="3 4" key="1">
    <citation type="submission" date="2020-11" db="EMBL/GenBank/DDBJ databases">
        <title>Streptomyces spirodelae sp. nov., isolated from duckweed.</title>
        <authorList>
            <person name="Saimee Y."/>
            <person name="Duangmal K."/>
        </authorList>
    </citation>
    <scope>NUCLEOTIDE SEQUENCE [LARGE SCALE GENOMIC DNA]</scope>
    <source>
        <strain evidence="3 4">S16-07</strain>
    </source>
</reference>
<evidence type="ECO:0000313" key="3">
    <source>
        <dbReference type="EMBL" id="MBO8191829.1"/>
    </source>
</evidence>
<dbReference type="PANTHER" id="PTHR43540">
    <property type="entry name" value="PEROXYUREIDOACRYLATE/UREIDOACRYLATE AMIDOHYDROLASE-RELATED"/>
    <property type="match status" value="1"/>
</dbReference>